<reference evidence="1 2" key="1">
    <citation type="journal article" date="2019" name="Int. J. Syst. Evol. Microbiol.">
        <title>The Global Catalogue of Microorganisms (GCM) 10K type strain sequencing project: providing services to taxonomists for standard genome sequencing and annotation.</title>
        <authorList>
            <consortium name="The Broad Institute Genomics Platform"/>
            <consortium name="The Broad Institute Genome Sequencing Center for Infectious Disease"/>
            <person name="Wu L."/>
            <person name="Ma J."/>
        </authorList>
    </citation>
    <scope>NUCLEOTIDE SEQUENCE [LARGE SCALE GENOMIC DNA]</scope>
    <source>
        <strain evidence="1 2">JCM 13581</strain>
    </source>
</reference>
<name>A0ABN2NQ11_9ACTN</name>
<dbReference type="EMBL" id="BAAAMJ010000001">
    <property type="protein sequence ID" value="GAA1894161.1"/>
    <property type="molecule type" value="Genomic_DNA"/>
</dbReference>
<organism evidence="1 2">
    <name type="scientific">Streptomyces sodiiphilus</name>
    <dbReference type="NCBI Taxonomy" id="226217"/>
    <lineage>
        <taxon>Bacteria</taxon>
        <taxon>Bacillati</taxon>
        <taxon>Actinomycetota</taxon>
        <taxon>Actinomycetes</taxon>
        <taxon>Kitasatosporales</taxon>
        <taxon>Streptomycetaceae</taxon>
        <taxon>Streptomyces</taxon>
    </lineage>
</organism>
<protein>
    <submittedName>
        <fullName evidence="1">Uncharacterized protein</fullName>
    </submittedName>
</protein>
<dbReference type="Proteomes" id="UP001501303">
    <property type="component" value="Unassembled WGS sequence"/>
</dbReference>
<keyword evidence="2" id="KW-1185">Reference proteome</keyword>
<sequence>MITLLAERELVVSAAQLERWRRAGLLPRHRRRWLGRGQGSAAVLEAMTVEIAASLARHARQGRDLRWTVLGWYTEAGRPPLPGHAAVPAPPWTAVREALLWAMAASPAHRLLVQARAARGEAAQDAVYTAADRLLAHAPGDGPHPNRVRQMLLAGGEEPCWRGPGRRPVAQLAVAAGMGADELAASLLTGSLAATGMLAPGGGQALSERLEQAEKDGTLLPWLAQLVDGYDPLAALAAATEQEMARAREAALTLAGFGGLYVMHGLLMPDTPALAALRDAIDQAGGGPLLRNALAAMTHPQYVATMLSSCLTPAVAAFGDYLGQALAGHPQGLFYRPEQPHDRDQYMNEWIAAMRAATYHGA</sequence>
<evidence type="ECO:0000313" key="2">
    <source>
        <dbReference type="Proteomes" id="UP001501303"/>
    </source>
</evidence>
<evidence type="ECO:0000313" key="1">
    <source>
        <dbReference type="EMBL" id="GAA1894161.1"/>
    </source>
</evidence>
<comment type="caution">
    <text evidence="1">The sequence shown here is derived from an EMBL/GenBank/DDBJ whole genome shotgun (WGS) entry which is preliminary data.</text>
</comment>
<accession>A0ABN2NQ11</accession>
<proteinExistence type="predicted"/>
<gene>
    <name evidence="1" type="ORF">GCM10009716_00040</name>
</gene>